<protein>
    <submittedName>
        <fullName evidence="1">Uncharacterized protein</fullName>
    </submittedName>
</protein>
<reference evidence="1" key="1">
    <citation type="submission" date="2015-11" db="EMBL/GenBank/DDBJ databases">
        <title>De novo transcriptome assembly of four potential Pierce s Disease insect vectors from Arizona vineyards.</title>
        <authorList>
            <person name="Tassone E.E."/>
        </authorList>
    </citation>
    <scope>NUCLEOTIDE SEQUENCE</scope>
</reference>
<sequence>MNIYEEIPFNSPFKTDPWDRFIRRSSAVRVRHQTLKETTLPDNVDCIINQKLYSRSTETYKSMVAEALTVTSKTQPWTSQWPVRCRPNPFIGSPDVVLDLPNLR</sequence>
<organism evidence="1">
    <name type="scientific">Homalodisca liturata</name>
    <dbReference type="NCBI Taxonomy" id="320908"/>
    <lineage>
        <taxon>Eukaryota</taxon>
        <taxon>Metazoa</taxon>
        <taxon>Ecdysozoa</taxon>
        <taxon>Arthropoda</taxon>
        <taxon>Hexapoda</taxon>
        <taxon>Insecta</taxon>
        <taxon>Pterygota</taxon>
        <taxon>Neoptera</taxon>
        <taxon>Paraneoptera</taxon>
        <taxon>Hemiptera</taxon>
        <taxon>Auchenorrhyncha</taxon>
        <taxon>Membracoidea</taxon>
        <taxon>Cicadellidae</taxon>
        <taxon>Cicadellinae</taxon>
        <taxon>Proconiini</taxon>
        <taxon>Homalodisca</taxon>
    </lineage>
</organism>
<evidence type="ECO:0000313" key="1">
    <source>
        <dbReference type="EMBL" id="JAT05584.1"/>
    </source>
</evidence>
<gene>
    <name evidence="1" type="ORF">g.14539</name>
</gene>
<feature type="non-terminal residue" evidence="1">
    <location>
        <position position="104"/>
    </location>
</feature>
<dbReference type="EMBL" id="GECU01002123">
    <property type="protein sequence ID" value="JAT05584.1"/>
    <property type="molecule type" value="Transcribed_RNA"/>
</dbReference>
<dbReference type="AlphaFoldDB" id="A0A1B6K339"/>
<accession>A0A1B6K339</accession>
<name>A0A1B6K339_9HEMI</name>
<proteinExistence type="predicted"/>